<sequence length="547" mass="62459">KEITSPLSHRTYQRALDLEAAFHEKVKARLQDPENYEKISDCIRSYKSKIYPASQFRKLVSSLIGKHPDLMVACEDFITYIEETGGMRYNRQVFKSTKANGVGEYHDTEDKYENSDLKERDRHVRGVSIKDACGQKMPSYGGREKLLLKSIQDLDLSNCESCTPSYRLLPDNYPMPSASRRTEIGDEVLNDRWVSVTSGSEDYSFKHMRKNQYEESLFRCEDDRFELDMLLESVNATAKCVEELVHHMNASINAADTFFIDEHLTALNLRCIERLYGEHGLDVIDVLRRSPHLVLPIVLTRMKQKQEEWARCRADFNKVWAEIYTKNYHKSLDHRSFYFKQQDTKNLSAKALLAEIKEMSENTLTEDEVAVFVGAGIKQPIRRPQLEFEYSDPDIHEDLYQLVKYSSGQICTPDQCDKVMKIWTRFLEPMLALPAHHSSGEKNDNHFGAVSSSKPSDTFRNEVGPNDYGTSCRVRLSHHSHGGIGVDKGDVLSNKSLPEERTGTLVEGSTRTAVDEAVTEDDALASRTDSSVAYTKVCPPYASFLRL</sequence>
<gene>
    <name evidence="6" type="ORF">M569_04367</name>
</gene>
<evidence type="ECO:0000256" key="2">
    <source>
        <dbReference type="ARBA" id="ARBA00022491"/>
    </source>
</evidence>
<keyword evidence="7" id="KW-1185">Reference proteome</keyword>
<dbReference type="PANTHER" id="PTHR12346">
    <property type="entry name" value="SIN3B-RELATED"/>
    <property type="match status" value="1"/>
</dbReference>
<dbReference type="InterPro" id="IPR039774">
    <property type="entry name" value="Sin3-like"/>
</dbReference>
<accession>S8CZA8</accession>
<dbReference type="PANTHER" id="PTHR12346:SF0">
    <property type="entry name" value="SIN3A, ISOFORM G"/>
    <property type="match status" value="1"/>
</dbReference>
<dbReference type="Pfam" id="PF08295">
    <property type="entry name" value="Sin3_corepress"/>
    <property type="match status" value="1"/>
</dbReference>
<dbReference type="GO" id="GO:0000118">
    <property type="term" value="C:histone deacetylase complex"/>
    <property type="evidence" value="ECO:0007669"/>
    <property type="project" value="TreeGrafter"/>
</dbReference>
<dbReference type="InterPro" id="IPR036600">
    <property type="entry name" value="PAH_sf"/>
</dbReference>
<dbReference type="AlphaFoldDB" id="S8CZA8"/>
<dbReference type="OrthoDB" id="10265969at2759"/>
<comment type="subcellular location">
    <subcellularLocation>
        <location evidence="1">Nucleus</location>
    </subcellularLocation>
</comment>
<evidence type="ECO:0000256" key="4">
    <source>
        <dbReference type="SAM" id="MobiDB-lite"/>
    </source>
</evidence>
<feature type="domain" description="Histone deacetylase interacting" evidence="5">
    <location>
        <begin position="158"/>
        <end position="258"/>
    </location>
</feature>
<proteinExistence type="predicted"/>
<evidence type="ECO:0000256" key="3">
    <source>
        <dbReference type="ARBA" id="ARBA00023242"/>
    </source>
</evidence>
<comment type="caution">
    <text evidence="6">The sequence shown here is derived from an EMBL/GenBank/DDBJ whole genome shotgun (WGS) entry which is preliminary data.</text>
</comment>
<dbReference type="GO" id="GO:0000785">
    <property type="term" value="C:chromatin"/>
    <property type="evidence" value="ECO:0007669"/>
    <property type="project" value="TreeGrafter"/>
</dbReference>
<dbReference type="SMART" id="SM00761">
    <property type="entry name" value="HDAC_interact"/>
    <property type="match status" value="1"/>
</dbReference>
<dbReference type="SUPFAM" id="SSF47762">
    <property type="entry name" value="PAH2 domain"/>
    <property type="match status" value="1"/>
</dbReference>
<name>S8CZA8_9LAMI</name>
<evidence type="ECO:0000313" key="6">
    <source>
        <dbReference type="EMBL" id="EPS70391.1"/>
    </source>
</evidence>
<protein>
    <recommendedName>
        <fullName evidence="5">Histone deacetylase interacting domain-containing protein</fullName>
    </recommendedName>
</protein>
<dbReference type="GO" id="GO:0000122">
    <property type="term" value="P:negative regulation of transcription by RNA polymerase II"/>
    <property type="evidence" value="ECO:0007669"/>
    <property type="project" value="TreeGrafter"/>
</dbReference>
<dbReference type="GO" id="GO:0003714">
    <property type="term" value="F:transcription corepressor activity"/>
    <property type="evidence" value="ECO:0007669"/>
    <property type="project" value="InterPro"/>
</dbReference>
<dbReference type="InterPro" id="IPR013194">
    <property type="entry name" value="HDAC_interact_dom"/>
</dbReference>
<dbReference type="Proteomes" id="UP000015453">
    <property type="component" value="Unassembled WGS sequence"/>
</dbReference>
<dbReference type="Gene3D" id="1.20.1160.11">
    <property type="entry name" value="Paired amphipathic helix"/>
    <property type="match status" value="1"/>
</dbReference>
<keyword evidence="2" id="KW-0678">Repressor</keyword>
<keyword evidence="3" id="KW-0539">Nucleus</keyword>
<feature type="region of interest" description="Disordered" evidence="4">
    <location>
        <begin position="438"/>
        <end position="462"/>
    </location>
</feature>
<feature type="non-terminal residue" evidence="6">
    <location>
        <position position="1"/>
    </location>
</feature>
<evidence type="ECO:0000256" key="1">
    <source>
        <dbReference type="ARBA" id="ARBA00004123"/>
    </source>
</evidence>
<dbReference type="EMBL" id="AUSU01001693">
    <property type="protein sequence ID" value="EPS70391.1"/>
    <property type="molecule type" value="Genomic_DNA"/>
</dbReference>
<evidence type="ECO:0000259" key="5">
    <source>
        <dbReference type="SMART" id="SM00761"/>
    </source>
</evidence>
<reference evidence="6 7" key="1">
    <citation type="journal article" date="2013" name="BMC Genomics">
        <title>The miniature genome of a carnivorous plant Genlisea aurea contains a low number of genes and short non-coding sequences.</title>
        <authorList>
            <person name="Leushkin E.V."/>
            <person name="Sutormin R.A."/>
            <person name="Nabieva E.R."/>
            <person name="Penin A.A."/>
            <person name="Kondrashov A.S."/>
            <person name="Logacheva M.D."/>
        </authorList>
    </citation>
    <scope>NUCLEOTIDE SEQUENCE [LARGE SCALE GENOMIC DNA]</scope>
</reference>
<evidence type="ECO:0000313" key="7">
    <source>
        <dbReference type="Proteomes" id="UP000015453"/>
    </source>
</evidence>
<organism evidence="6 7">
    <name type="scientific">Genlisea aurea</name>
    <dbReference type="NCBI Taxonomy" id="192259"/>
    <lineage>
        <taxon>Eukaryota</taxon>
        <taxon>Viridiplantae</taxon>
        <taxon>Streptophyta</taxon>
        <taxon>Embryophyta</taxon>
        <taxon>Tracheophyta</taxon>
        <taxon>Spermatophyta</taxon>
        <taxon>Magnoliopsida</taxon>
        <taxon>eudicotyledons</taxon>
        <taxon>Gunneridae</taxon>
        <taxon>Pentapetalae</taxon>
        <taxon>asterids</taxon>
        <taxon>lamiids</taxon>
        <taxon>Lamiales</taxon>
        <taxon>Lentibulariaceae</taxon>
        <taxon>Genlisea</taxon>
    </lineage>
</organism>